<organism evidence="1 2">
    <name type="scientific">Dictyostelium firmibasis</name>
    <dbReference type="NCBI Taxonomy" id="79012"/>
    <lineage>
        <taxon>Eukaryota</taxon>
        <taxon>Amoebozoa</taxon>
        <taxon>Evosea</taxon>
        <taxon>Eumycetozoa</taxon>
        <taxon>Dictyostelia</taxon>
        <taxon>Dictyosteliales</taxon>
        <taxon>Dictyosteliaceae</taxon>
        <taxon>Dictyostelium</taxon>
    </lineage>
</organism>
<reference evidence="1 2" key="1">
    <citation type="submission" date="2023-11" db="EMBL/GenBank/DDBJ databases">
        <title>Dfirmibasis_genome.</title>
        <authorList>
            <person name="Edelbroek B."/>
            <person name="Kjellin J."/>
            <person name="Jerlstrom-Hultqvist J."/>
            <person name="Soderbom F."/>
        </authorList>
    </citation>
    <scope>NUCLEOTIDE SEQUENCE [LARGE SCALE GENOMIC DNA]</scope>
    <source>
        <strain evidence="1 2">TNS-C-14</strain>
    </source>
</reference>
<dbReference type="Proteomes" id="UP001344447">
    <property type="component" value="Unassembled WGS sequence"/>
</dbReference>
<evidence type="ECO:0000313" key="2">
    <source>
        <dbReference type="Proteomes" id="UP001344447"/>
    </source>
</evidence>
<name>A0AAN7U997_9MYCE</name>
<sequence length="51" mass="6326">MKRHTNLLHYFENLAIYYNSRPKLLKERSIPKQKKEMVPIEIKYQTLIPYF</sequence>
<dbReference type="EMBL" id="JAVFKY010000001">
    <property type="protein sequence ID" value="KAK5582000.1"/>
    <property type="molecule type" value="Genomic_DNA"/>
</dbReference>
<protein>
    <submittedName>
        <fullName evidence="1">Uncharacterized protein</fullName>
    </submittedName>
</protein>
<dbReference type="AlphaFoldDB" id="A0AAN7U997"/>
<keyword evidence="2" id="KW-1185">Reference proteome</keyword>
<proteinExistence type="predicted"/>
<gene>
    <name evidence="1" type="ORF">RB653_003581</name>
</gene>
<evidence type="ECO:0000313" key="1">
    <source>
        <dbReference type="EMBL" id="KAK5582000.1"/>
    </source>
</evidence>
<comment type="caution">
    <text evidence="1">The sequence shown here is derived from an EMBL/GenBank/DDBJ whole genome shotgun (WGS) entry which is preliminary data.</text>
</comment>
<accession>A0AAN7U997</accession>